<feature type="region of interest" description="Disordered" evidence="1">
    <location>
        <begin position="80"/>
        <end position="103"/>
    </location>
</feature>
<name>A0ABS4PW56_9PSEU</name>
<dbReference type="EMBL" id="JAGGMS010000001">
    <property type="protein sequence ID" value="MBP2183667.1"/>
    <property type="molecule type" value="Genomic_DNA"/>
</dbReference>
<protein>
    <recommendedName>
        <fullName evidence="5">CU044_5270 family protein</fullName>
    </recommendedName>
</protein>
<accession>A0ABS4PW56</accession>
<keyword evidence="4" id="KW-1185">Reference proteome</keyword>
<sequence length="385" mass="39673">MTDPAEHRAVDTALRRYHRAGPRPAPADLALIRQRVLLRTADPGTRGVPGWSLRRVAVAAAASAVVAGVAATAVAVWPSGSPSGTVAGAPPGTGTAATGRSGANATDDAITEAITGADSAPATVDLVVRRVANAQPLDLRHGGYLYTARHDVSVQSATGVDGSAHYVTEEVSERWSAVDAGTLPELIKSTRGLNARPLTPEDGARLAAYGTDYTTVITSTYDPATDPKGDPGPAPEPSLVNPTPAYLASLPTDPERLRAVLRAEAAGDGAAADADHLIFKRVSALATAADALLSPELRSALYRVLAGLPGIERVPGRVDLSGRVGVAIAETDRHGRRTEIVIDPVSTRMIGFRTVALTGIDGIPAGTVLFSATSDQKVVAHQGDK</sequence>
<gene>
    <name evidence="3" type="ORF">JOM49_005193</name>
</gene>
<keyword evidence="2" id="KW-0812">Transmembrane</keyword>
<dbReference type="NCBIfam" id="NF038083">
    <property type="entry name" value="CU044_5270_fam"/>
    <property type="match status" value="1"/>
</dbReference>
<proteinExistence type="predicted"/>
<evidence type="ECO:0000256" key="1">
    <source>
        <dbReference type="SAM" id="MobiDB-lite"/>
    </source>
</evidence>
<keyword evidence="2" id="KW-0472">Membrane</keyword>
<evidence type="ECO:0000313" key="4">
    <source>
        <dbReference type="Proteomes" id="UP000741013"/>
    </source>
</evidence>
<evidence type="ECO:0000256" key="2">
    <source>
        <dbReference type="SAM" id="Phobius"/>
    </source>
</evidence>
<dbReference type="RefSeq" id="WP_209666813.1">
    <property type="nucleotide sequence ID" value="NZ_JAGGMS010000001.1"/>
</dbReference>
<reference evidence="3 4" key="1">
    <citation type="submission" date="2021-03" db="EMBL/GenBank/DDBJ databases">
        <title>Sequencing the genomes of 1000 actinobacteria strains.</title>
        <authorList>
            <person name="Klenk H.-P."/>
        </authorList>
    </citation>
    <scope>NUCLEOTIDE SEQUENCE [LARGE SCALE GENOMIC DNA]</scope>
    <source>
        <strain evidence="3 4">DSM 45510</strain>
    </source>
</reference>
<dbReference type="InterPro" id="IPR047789">
    <property type="entry name" value="CU044_5270-like"/>
</dbReference>
<feature type="region of interest" description="Disordered" evidence="1">
    <location>
        <begin position="220"/>
        <end position="247"/>
    </location>
</feature>
<keyword evidence="2" id="KW-1133">Transmembrane helix</keyword>
<comment type="caution">
    <text evidence="3">The sequence shown here is derived from an EMBL/GenBank/DDBJ whole genome shotgun (WGS) entry which is preliminary data.</text>
</comment>
<evidence type="ECO:0000313" key="3">
    <source>
        <dbReference type="EMBL" id="MBP2183667.1"/>
    </source>
</evidence>
<feature type="transmembrane region" description="Helical" evidence="2">
    <location>
        <begin position="56"/>
        <end position="77"/>
    </location>
</feature>
<evidence type="ECO:0008006" key="5">
    <source>
        <dbReference type="Google" id="ProtNLM"/>
    </source>
</evidence>
<feature type="compositionally biased region" description="Low complexity" evidence="1">
    <location>
        <begin position="80"/>
        <end position="102"/>
    </location>
</feature>
<dbReference type="Proteomes" id="UP000741013">
    <property type="component" value="Unassembled WGS sequence"/>
</dbReference>
<organism evidence="3 4">
    <name type="scientific">Amycolatopsis magusensis</name>
    <dbReference type="NCBI Taxonomy" id="882444"/>
    <lineage>
        <taxon>Bacteria</taxon>
        <taxon>Bacillati</taxon>
        <taxon>Actinomycetota</taxon>
        <taxon>Actinomycetes</taxon>
        <taxon>Pseudonocardiales</taxon>
        <taxon>Pseudonocardiaceae</taxon>
        <taxon>Amycolatopsis</taxon>
    </lineage>
</organism>